<evidence type="ECO:0000313" key="1">
    <source>
        <dbReference type="EMBL" id="CAB3840390.1"/>
    </source>
</evidence>
<dbReference type="AlphaFoldDB" id="A0A6S7CJT0"/>
<sequence length="132" mass="14784">MPQSPNTQPIDSKTAFELVFGLLQDIPWLVRGVSTALPDIEVMKAHQAEAVNAILWICETGDLANWPRQTHRDAQATASYLLTDLAFQLLDPASPCATRTWDVAADQPRHRQALQVVHHEILRSKPISTRPR</sequence>
<protein>
    <submittedName>
        <fullName evidence="1">Uncharacterized protein</fullName>
    </submittedName>
</protein>
<proteinExistence type="predicted"/>
<gene>
    <name evidence="1" type="ORF">LMG26788_01227</name>
</gene>
<dbReference type="Proteomes" id="UP000494203">
    <property type="component" value="Unassembled WGS sequence"/>
</dbReference>
<evidence type="ECO:0000313" key="2">
    <source>
        <dbReference type="Proteomes" id="UP000494203"/>
    </source>
</evidence>
<reference evidence="1 2" key="1">
    <citation type="submission" date="2020-04" db="EMBL/GenBank/DDBJ databases">
        <authorList>
            <person name="De Canck E."/>
        </authorList>
    </citation>
    <scope>NUCLEOTIDE SEQUENCE [LARGE SCALE GENOMIC DNA]</scope>
    <source>
        <strain evidence="1 2">LMG 26788</strain>
    </source>
</reference>
<organism evidence="1 2">
    <name type="scientific">Achromobacter pulmonis</name>
    <dbReference type="NCBI Taxonomy" id="1389932"/>
    <lineage>
        <taxon>Bacteria</taxon>
        <taxon>Pseudomonadati</taxon>
        <taxon>Pseudomonadota</taxon>
        <taxon>Betaproteobacteria</taxon>
        <taxon>Burkholderiales</taxon>
        <taxon>Alcaligenaceae</taxon>
        <taxon>Achromobacter</taxon>
    </lineage>
</organism>
<dbReference type="RefSeq" id="WP_175135590.1">
    <property type="nucleotide sequence ID" value="NZ_JBASBK010000076.1"/>
</dbReference>
<dbReference type="EMBL" id="CADIKZ010000002">
    <property type="protein sequence ID" value="CAB3840390.1"/>
    <property type="molecule type" value="Genomic_DNA"/>
</dbReference>
<accession>A0A6S7CJT0</accession>
<name>A0A6S7CJT0_9BURK</name>
<keyword evidence="2" id="KW-1185">Reference proteome</keyword>